<evidence type="ECO:0000256" key="1">
    <source>
        <dbReference type="SAM" id="MobiDB-lite"/>
    </source>
</evidence>
<evidence type="ECO:0000313" key="4">
    <source>
        <dbReference type="Proteomes" id="UP001227192"/>
    </source>
</evidence>
<organism evidence="3 4">
    <name type="scientific">Penicillium thymicola</name>
    <dbReference type="NCBI Taxonomy" id="293382"/>
    <lineage>
        <taxon>Eukaryota</taxon>
        <taxon>Fungi</taxon>
        <taxon>Dikarya</taxon>
        <taxon>Ascomycota</taxon>
        <taxon>Pezizomycotina</taxon>
        <taxon>Eurotiomycetes</taxon>
        <taxon>Eurotiomycetidae</taxon>
        <taxon>Eurotiales</taxon>
        <taxon>Aspergillaceae</taxon>
        <taxon>Penicillium</taxon>
    </lineage>
</organism>
<proteinExistence type="predicted"/>
<comment type="caution">
    <text evidence="3">The sequence shown here is derived from an EMBL/GenBank/DDBJ whole genome shotgun (WGS) entry which is preliminary data.</text>
</comment>
<feature type="non-terminal residue" evidence="3">
    <location>
        <position position="1"/>
    </location>
</feature>
<dbReference type="InterPro" id="IPR057305">
    <property type="entry name" value="Thioredox_PDIA6_C"/>
</dbReference>
<feature type="compositionally biased region" description="Acidic residues" evidence="1">
    <location>
        <begin position="153"/>
        <end position="172"/>
    </location>
</feature>
<evidence type="ECO:0000259" key="2">
    <source>
        <dbReference type="Pfam" id="PF24541"/>
    </source>
</evidence>
<reference evidence="3" key="2">
    <citation type="journal article" date="2016" name="Fungal Biol.">
        <title>Ochratoxin A production by Penicillium thymicola.</title>
        <authorList>
            <person name="Nguyen H.D.T."/>
            <person name="McMullin D.R."/>
            <person name="Ponomareva E."/>
            <person name="Riley R."/>
            <person name="Pomraning K.R."/>
            <person name="Baker S.E."/>
            <person name="Seifert K.A."/>
        </authorList>
    </citation>
    <scope>NUCLEOTIDE SEQUENCE</scope>
    <source>
        <strain evidence="3">DAOM 180753</strain>
    </source>
</reference>
<sequence>PPIPTLSTPESLESACLAPKSGTCVLVILPEASEPDAALPASAIEALASVAEIGHKHAQRGTHLFPLYAVPAINTGSQTLREALDLGDGQTVEIIALNARRGWWRLFSGADADFGAVAVESWFDGIRLGEGAKQKLPEGIVAGVEAEIKPEAEAEVETEAETVEVEVEAEEQAVEHDEL</sequence>
<name>A0AAI9TK56_PENTH</name>
<dbReference type="Pfam" id="PF24541">
    <property type="entry name" value="Thioredox_PDIA6_C"/>
    <property type="match status" value="1"/>
</dbReference>
<dbReference type="Proteomes" id="UP001227192">
    <property type="component" value="Unassembled WGS sequence"/>
</dbReference>
<feature type="domain" description="PDIA6-like C-terminal thioredoxin-like" evidence="2">
    <location>
        <begin position="1"/>
        <end position="131"/>
    </location>
</feature>
<evidence type="ECO:0000313" key="3">
    <source>
        <dbReference type="EMBL" id="KAJ9488223.1"/>
    </source>
</evidence>
<reference evidence="3" key="1">
    <citation type="submission" date="2015-06" db="EMBL/GenBank/DDBJ databases">
        <authorList>
            <person name="Nguyen H."/>
        </authorList>
    </citation>
    <scope>NUCLEOTIDE SEQUENCE</scope>
    <source>
        <strain evidence="3">DAOM 180753</strain>
    </source>
</reference>
<protein>
    <recommendedName>
        <fullName evidence="2">PDIA6-like C-terminal thioredoxin-like domain-containing protein</fullName>
    </recommendedName>
</protein>
<feature type="region of interest" description="Disordered" evidence="1">
    <location>
        <begin position="151"/>
        <end position="179"/>
    </location>
</feature>
<keyword evidence="4" id="KW-1185">Reference proteome</keyword>
<dbReference type="AlphaFoldDB" id="A0AAI9TK56"/>
<gene>
    <name evidence="3" type="ORF">VN97_g5063</name>
</gene>
<accession>A0AAI9TK56</accession>
<dbReference type="EMBL" id="LACB01000125">
    <property type="protein sequence ID" value="KAJ9488223.1"/>
    <property type="molecule type" value="Genomic_DNA"/>
</dbReference>